<feature type="compositionally biased region" description="Low complexity" evidence="1">
    <location>
        <begin position="496"/>
        <end position="518"/>
    </location>
</feature>
<evidence type="ECO:0000313" key="3">
    <source>
        <dbReference type="Proteomes" id="UP001303160"/>
    </source>
</evidence>
<feature type="compositionally biased region" description="Low complexity" evidence="1">
    <location>
        <begin position="448"/>
        <end position="470"/>
    </location>
</feature>
<accession>A0AAN7AXM8</accession>
<comment type="caution">
    <text evidence="2">The sequence shown here is derived from an EMBL/GenBank/DDBJ whole genome shotgun (WGS) entry which is preliminary data.</text>
</comment>
<protein>
    <submittedName>
        <fullName evidence="2">Uncharacterized protein</fullName>
    </submittedName>
</protein>
<evidence type="ECO:0000313" key="2">
    <source>
        <dbReference type="EMBL" id="KAK4205176.1"/>
    </source>
</evidence>
<name>A0AAN7AXM8_9PEZI</name>
<evidence type="ECO:0000256" key="1">
    <source>
        <dbReference type="SAM" id="MobiDB-lite"/>
    </source>
</evidence>
<feature type="compositionally biased region" description="Polar residues" evidence="1">
    <location>
        <begin position="917"/>
        <end position="935"/>
    </location>
</feature>
<keyword evidence="3" id="KW-1185">Reference proteome</keyword>
<organism evidence="2 3">
    <name type="scientific">Triangularia verruculosa</name>
    <dbReference type="NCBI Taxonomy" id="2587418"/>
    <lineage>
        <taxon>Eukaryota</taxon>
        <taxon>Fungi</taxon>
        <taxon>Dikarya</taxon>
        <taxon>Ascomycota</taxon>
        <taxon>Pezizomycotina</taxon>
        <taxon>Sordariomycetes</taxon>
        <taxon>Sordariomycetidae</taxon>
        <taxon>Sordariales</taxon>
        <taxon>Podosporaceae</taxon>
        <taxon>Triangularia</taxon>
    </lineage>
</organism>
<feature type="region of interest" description="Disordered" evidence="1">
    <location>
        <begin position="909"/>
        <end position="970"/>
    </location>
</feature>
<feature type="region of interest" description="Disordered" evidence="1">
    <location>
        <begin position="493"/>
        <end position="522"/>
    </location>
</feature>
<dbReference type="AlphaFoldDB" id="A0AAN7AXM8"/>
<feature type="compositionally biased region" description="Low complexity" evidence="1">
    <location>
        <begin position="936"/>
        <end position="955"/>
    </location>
</feature>
<feature type="region of interest" description="Disordered" evidence="1">
    <location>
        <begin position="432"/>
        <end position="475"/>
    </location>
</feature>
<gene>
    <name evidence="2" type="ORF">QBC40DRAFT_249183</name>
</gene>
<dbReference type="EMBL" id="MU863877">
    <property type="protein sequence ID" value="KAK4205176.1"/>
    <property type="molecule type" value="Genomic_DNA"/>
</dbReference>
<reference evidence="2" key="2">
    <citation type="submission" date="2023-05" db="EMBL/GenBank/DDBJ databases">
        <authorList>
            <consortium name="Lawrence Berkeley National Laboratory"/>
            <person name="Steindorff A."/>
            <person name="Hensen N."/>
            <person name="Bonometti L."/>
            <person name="Westerberg I."/>
            <person name="Brannstrom I.O."/>
            <person name="Guillou S."/>
            <person name="Cros-Aarteil S."/>
            <person name="Calhoun S."/>
            <person name="Haridas S."/>
            <person name="Kuo A."/>
            <person name="Mondo S."/>
            <person name="Pangilinan J."/>
            <person name="Riley R."/>
            <person name="Labutti K."/>
            <person name="Andreopoulos B."/>
            <person name="Lipzen A."/>
            <person name="Chen C."/>
            <person name="Yanf M."/>
            <person name="Daum C."/>
            <person name="Ng V."/>
            <person name="Clum A."/>
            <person name="Ohm R."/>
            <person name="Martin F."/>
            <person name="Silar P."/>
            <person name="Natvig D."/>
            <person name="Lalanne C."/>
            <person name="Gautier V."/>
            <person name="Ament-Velasquez S.L."/>
            <person name="Kruys A."/>
            <person name="Hutchinson M.I."/>
            <person name="Powell A.J."/>
            <person name="Barry K."/>
            <person name="Miller A.N."/>
            <person name="Grigoriev I.V."/>
            <person name="Debuchy R."/>
            <person name="Gladieux P."/>
            <person name="Thoren M.H."/>
            <person name="Johannesson H."/>
        </authorList>
    </citation>
    <scope>NUCLEOTIDE SEQUENCE</scope>
    <source>
        <strain evidence="2">CBS 315.58</strain>
    </source>
</reference>
<reference evidence="2" key="1">
    <citation type="journal article" date="2023" name="Mol. Phylogenet. Evol.">
        <title>Genome-scale phylogeny and comparative genomics of the fungal order Sordariales.</title>
        <authorList>
            <person name="Hensen N."/>
            <person name="Bonometti L."/>
            <person name="Westerberg I."/>
            <person name="Brannstrom I.O."/>
            <person name="Guillou S."/>
            <person name="Cros-Aarteil S."/>
            <person name="Calhoun S."/>
            <person name="Haridas S."/>
            <person name="Kuo A."/>
            <person name="Mondo S."/>
            <person name="Pangilinan J."/>
            <person name="Riley R."/>
            <person name="LaButti K."/>
            <person name="Andreopoulos B."/>
            <person name="Lipzen A."/>
            <person name="Chen C."/>
            <person name="Yan M."/>
            <person name="Daum C."/>
            <person name="Ng V."/>
            <person name="Clum A."/>
            <person name="Steindorff A."/>
            <person name="Ohm R.A."/>
            <person name="Martin F."/>
            <person name="Silar P."/>
            <person name="Natvig D.O."/>
            <person name="Lalanne C."/>
            <person name="Gautier V."/>
            <person name="Ament-Velasquez S.L."/>
            <person name="Kruys A."/>
            <person name="Hutchinson M.I."/>
            <person name="Powell A.J."/>
            <person name="Barry K."/>
            <person name="Miller A.N."/>
            <person name="Grigoriev I.V."/>
            <person name="Debuchy R."/>
            <person name="Gladieux P."/>
            <person name="Hiltunen Thoren M."/>
            <person name="Johannesson H."/>
        </authorList>
    </citation>
    <scope>NUCLEOTIDE SEQUENCE</scope>
    <source>
        <strain evidence="2">CBS 315.58</strain>
    </source>
</reference>
<proteinExistence type="predicted"/>
<dbReference type="Proteomes" id="UP001303160">
    <property type="component" value="Unassembled WGS sequence"/>
</dbReference>
<feature type="compositionally biased region" description="Basic and acidic residues" evidence="1">
    <location>
        <begin position="959"/>
        <end position="970"/>
    </location>
</feature>
<sequence>MEDHVEFYQTTCWAFKPKAIKKIVNALSSHPVTNGRVEALYDLNQRWFKITCHKDEVAPLRRCFAAVASEIEKDAFGSHYERVLGPSGCFSVNIDNDWIADEQQYLSLLNSQSDDFQKNAFPTDIANYPFKTCWDALECRDDDLKLHHILSDEKLAQIEQETHVRIFTDMGKSLVYIGSQEDGCVDKATGKLDVLLNSKNMFLLSLRCNHVLFVDDYVDPILDPEFMVEFRYMTNINPRLTSSTLLDPATVRRLDGAYSRLYTQGVSLRLCPFSHKKKHHVSLLGPHIPAGKTQPRYILGNRPIINEKDSDERPITGPVYQGAASEEAQVAATENQVVTWMEGISTKLSSSLLTDSASVKPFVHPFDLERAALGSLIDIESPSGLDEVALNAPVLPSEDIGNASAPAPITMTGDVEDCGSQGSRSSVSSLIAFSDDDGEPASISTPGPTTDKTTNQATDKTANTNAATTPIPTPFRRYDDPHTKPFHTMNQQAAPARQAVSTSSATSRASVRAVKRSSNTTGAAALGERVEKVPSAEGLDQAIGRLLHKAPCRRGWLEVRAELGRILLGNFDESTLSFNSGQSLADGWKSKQAVYRLEYDSQNLDMTERRKDLRFTKVLTTHGSDAEALLGMWNGGRKIWDPEPRKAEMTYAFHCEMRRKGEEESYRFAIEVRDNGANSSPAFSIMVKPFHPIHDGDGVAPVYVHALKHNWDVRIMLSHVDHDEVDKRASRFAELVYKSLQIRDNNGPNLIFNVPNYSTTVEAVRVLTRWYYPSIDRKSELQITEVEQLDMVTIEDIPNAAPGEKTKRIHARPRLPKDGRIRQRHGDFERWYEAAVLSTQLQEFCQMNASLKLGDSADWSAEDIYRYEGFTNLYGPALAMVRQMDLIGQYEDNNLSGLFGVLLQRANDGPPGVPGSATASSQPSQPNRHNRGSSNGTSSGQAQSVVSVSTAAASTKTIVRNERGEAGEMW</sequence>